<comment type="caution">
    <text evidence="3">The sequence shown here is derived from an EMBL/GenBank/DDBJ whole genome shotgun (WGS) entry which is preliminary data.</text>
</comment>
<accession>A0A147HCA0</accession>
<evidence type="ECO:0000313" key="4">
    <source>
        <dbReference type="Proteomes" id="UP000072741"/>
    </source>
</evidence>
<keyword evidence="4" id="KW-1185">Reference proteome</keyword>
<reference evidence="3 4" key="1">
    <citation type="journal article" date="2016" name="Front. Microbiol.">
        <title>Genomic Resource of Rice Seed Associated Bacteria.</title>
        <authorList>
            <person name="Midha S."/>
            <person name="Bansal K."/>
            <person name="Sharma S."/>
            <person name="Kumar N."/>
            <person name="Patil P.P."/>
            <person name="Chaudhry V."/>
            <person name="Patil P.B."/>
        </authorList>
    </citation>
    <scope>NUCLEOTIDE SEQUENCE [LARGE SCALE GENOMIC DNA]</scope>
    <source>
        <strain evidence="3 4">NS331</strain>
    </source>
</reference>
<name>A0A147HCA0_9BURK</name>
<sequence length="337" mass="35803">MRTWVWLCLAACLALIASPHCAAASSPLPAPSAPERCVATSSQPSPTRALAMARIAQAEHAAWGGARLDAEGRLIRSGAAEAEEGGVLARPAPWQRVMRYWSAVDAAEQARWPSAVRFGAARPAQRELLEQALQMASADLLQGLGVGQGLGLQSDERRALQVALARVAVIDTPWSAAFVSWVAREAGLRPGEFVFSEAHADYAADAWQTRMQESTGAPSTGAMRACDLRTTTPRAGDLVCHARAGSRDLATLDELGEALARRRSIGGGLPMHCDVVVQVDDGGFDTVGGNVLDSVTGRRLAFAPGTRLLDASYQPGCSGCTDRHMSTAPWVLLLQWR</sequence>
<evidence type="ECO:0000256" key="1">
    <source>
        <dbReference type="SAM" id="SignalP"/>
    </source>
</evidence>
<proteinExistence type="predicted"/>
<gene>
    <name evidence="3" type="ORF">NS331_00865</name>
</gene>
<feature type="domain" description="DUF2272" evidence="2">
    <location>
        <begin position="91"/>
        <end position="311"/>
    </location>
</feature>
<dbReference type="InterPro" id="IPR019262">
    <property type="entry name" value="DUF2272"/>
</dbReference>
<dbReference type="PATRIC" id="fig|433924.3.peg.4421"/>
<evidence type="ECO:0000259" key="2">
    <source>
        <dbReference type="Pfam" id="PF10030"/>
    </source>
</evidence>
<feature type="chain" id="PRO_5007547452" description="DUF2272 domain-containing protein" evidence="1">
    <location>
        <begin position="23"/>
        <end position="337"/>
    </location>
</feature>
<protein>
    <recommendedName>
        <fullName evidence="2">DUF2272 domain-containing protein</fullName>
    </recommendedName>
</protein>
<dbReference type="Pfam" id="PF10030">
    <property type="entry name" value="DUF2272"/>
    <property type="match status" value="1"/>
</dbReference>
<dbReference type="AlphaFoldDB" id="A0A147HCA0"/>
<dbReference type="InterPro" id="IPR014545">
    <property type="entry name" value="UCP028415"/>
</dbReference>
<feature type="signal peptide" evidence="1">
    <location>
        <begin position="1"/>
        <end position="22"/>
    </location>
</feature>
<dbReference type="PIRSF" id="PIRSF028415">
    <property type="entry name" value="UCP028415"/>
    <property type="match status" value="1"/>
</dbReference>
<keyword evidence="1" id="KW-0732">Signal</keyword>
<evidence type="ECO:0000313" key="3">
    <source>
        <dbReference type="EMBL" id="KTT27723.1"/>
    </source>
</evidence>
<dbReference type="EMBL" id="LDSL01000007">
    <property type="protein sequence ID" value="KTT27723.1"/>
    <property type="molecule type" value="Genomic_DNA"/>
</dbReference>
<organism evidence="3 4">
    <name type="scientific">Pseudacidovorax intermedius</name>
    <dbReference type="NCBI Taxonomy" id="433924"/>
    <lineage>
        <taxon>Bacteria</taxon>
        <taxon>Pseudomonadati</taxon>
        <taxon>Pseudomonadota</taxon>
        <taxon>Betaproteobacteria</taxon>
        <taxon>Burkholderiales</taxon>
        <taxon>Comamonadaceae</taxon>
        <taxon>Pseudacidovorax</taxon>
    </lineage>
</organism>
<dbReference type="Proteomes" id="UP000072741">
    <property type="component" value="Unassembled WGS sequence"/>
</dbReference>